<organism evidence="2 3">
    <name type="scientific">Mycena metata</name>
    <dbReference type="NCBI Taxonomy" id="1033252"/>
    <lineage>
        <taxon>Eukaryota</taxon>
        <taxon>Fungi</taxon>
        <taxon>Dikarya</taxon>
        <taxon>Basidiomycota</taxon>
        <taxon>Agaricomycotina</taxon>
        <taxon>Agaricomycetes</taxon>
        <taxon>Agaricomycetidae</taxon>
        <taxon>Agaricales</taxon>
        <taxon>Marasmiineae</taxon>
        <taxon>Mycenaceae</taxon>
        <taxon>Mycena</taxon>
    </lineage>
</organism>
<reference evidence="2" key="1">
    <citation type="submission" date="2023-03" db="EMBL/GenBank/DDBJ databases">
        <title>Massive genome expansion in bonnet fungi (Mycena s.s.) driven by repeated elements and novel gene families across ecological guilds.</title>
        <authorList>
            <consortium name="Lawrence Berkeley National Laboratory"/>
            <person name="Harder C.B."/>
            <person name="Miyauchi S."/>
            <person name="Viragh M."/>
            <person name="Kuo A."/>
            <person name="Thoen E."/>
            <person name="Andreopoulos B."/>
            <person name="Lu D."/>
            <person name="Skrede I."/>
            <person name="Drula E."/>
            <person name="Henrissat B."/>
            <person name="Morin E."/>
            <person name="Kohler A."/>
            <person name="Barry K."/>
            <person name="LaButti K."/>
            <person name="Morin E."/>
            <person name="Salamov A."/>
            <person name="Lipzen A."/>
            <person name="Mereny Z."/>
            <person name="Hegedus B."/>
            <person name="Baldrian P."/>
            <person name="Stursova M."/>
            <person name="Weitz H."/>
            <person name="Taylor A."/>
            <person name="Grigoriev I.V."/>
            <person name="Nagy L.G."/>
            <person name="Martin F."/>
            <person name="Kauserud H."/>
        </authorList>
    </citation>
    <scope>NUCLEOTIDE SEQUENCE</scope>
    <source>
        <strain evidence="2">CBHHK182m</strain>
    </source>
</reference>
<evidence type="ECO:0000313" key="2">
    <source>
        <dbReference type="EMBL" id="KAJ7700297.1"/>
    </source>
</evidence>
<comment type="caution">
    <text evidence="2">The sequence shown here is derived from an EMBL/GenBank/DDBJ whole genome shotgun (WGS) entry which is preliminary data.</text>
</comment>
<name>A0AAD7DUT3_9AGAR</name>
<dbReference type="EMBL" id="JARKIB010000555">
    <property type="protein sequence ID" value="KAJ7700297.1"/>
    <property type="molecule type" value="Genomic_DNA"/>
</dbReference>
<dbReference type="Proteomes" id="UP001215598">
    <property type="component" value="Unassembled WGS sequence"/>
</dbReference>
<keyword evidence="3" id="KW-1185">Reference proteome</keyword>
<proteinExistence type="predicted"/>
<accession>A0AAD7DUT3</accession>
<feature type="region of interest" description="Disordered" evidence="1">
    <location>
        <begin position="188"/>
        <end position="219"/>
    </location>
</feature>
<protein>
    <submittedName>
        <fullName evidence="2">Uncharacterized protein</fullName>
    </submittedName>
</protein>
<dbReference type="AlphaFoldDB" id="A0AAD7DUT3"/>
<evidence type="ECO:0000256" key="1">
    <source>
        <dbReference type="SAM" id="MobiDB-lite"/>
    </source>
</evidence>
<gene>
    <name evidence="2" type="ORF">B0H16DRAFT_1903006</name>
</gene>
<feature type="compositionally biased region" description="Low complexity" evidence="1">
    <location>
        <begin position="9"/>
        <end position="21"/>
    </location>
</feature>
<evidence type="ECO:0000313" key="3">
    <source>
        <dbReference type="Proteomes" id="UP001215598"/>
    </source>
</evidence>
<feature type="region of interest" description="Disordered" evidence="1">
    <location>
        <begin position="1"/>
        <end position="46"/>
    </location>
</feature>
<sequence>MTSSFEMPTSSTTITSTTSSSGTLGKRTRLEFDDGADAGRSPKRVKPTVACLARVPHSSFRHQYRHRQASLRKFTGVDVLPSSFAELYQACAMELLVHSFDGVGMQPAGDDAREMDSLVQGLDGLGLQPTGAAAIEMDALCLGITTVDLEDESGDIIMTDTLQTANPTPTPYSSTIAIISTLQDRTNKASAGSKSKGKKIPGGVKRTTSSAKENAPYPVSGRKSSMLPLFICSITISPSSADPRYGSCAPEARICCLLGCLIYRRGTWHDASRSRFLFFISASLFLLETRPTLSRGHSYPRIWICCLFQKNPILRLLLDPVLPTFPRWLSHAADTCLDLDALPHSPLMVGDLATTVMTPGDIAPLGSRYSVFSAAKPTPRLRRARRHCLYRSFTLRSLSAPAALPGADCLYPDLILLRASPDVLYSRTPPQVPARHPHPPSVTRRHPCGPDFLLAHNDLHEPIVSSRLRVSVLSRPHYTHTVYPHVSLARHLCLPQDPSTHSVLSWCSPLWSLFSCLVLVVSSCLSWPLPSLAPALNTVPPLVDYCIPQTPAFRSQDPPTASVLRLLPPQIASTLQLSRKPPSSRLVSSDLVPLPCFGPVCDYQPEGPILHPPAPATVTIDPPANPPPPLCQILDRVNVTDFSTGNISRQILTSVPSAENTQHHPSS</sequence>